<dbReference type="GO" id="GO:0005829">
    <property type="term" value="C:cytosol"/>
    <property type="evidence" value="ECO:0007669"/>
    <property type="project" value="TreeGrafter"/>
</dbReference>
<accession>A0A942EA00</accession>
<evidence type="ECO:0000313" key="4">
    <source>
        <dbReference type="EMBL" id="MBS3848055.1"/>
    </source>
</evidence>
<protein>
    <submittedName>
        <fullName evidence="4">Nucleoside hydrolase</fullName>
    </submittedName>
</protein>
<sequence>MTRRVIIDTDPGLDDAVAILFALASGLFDVIGVTTLAGNIGLERTTANAGALLTAMGRSDIPVISGAATAMLRDNIDASVIHGDDGLRGVTLPEALMSPQSGAVDWLARTLTDAPSGSIDILALGPLTNMAQLVTHHPAAAERIGHLIVMGGTIHEPGNAGPMAEFNFAFDPEAVSTVLRSGIKTTIVPLDVTRRVRADRPYVKALRQTPAGDIAANLITAYLQDDRQSRPLHDPCVMLLAVAPGLFEVERFCLGVDLALDADAGRLRLSETGSPVNVAMRVDVEGALALLASAFD</sequence>
<evidence type="ECO:0000256" key="1">
    <source>
        <dbReference type="ARBA" id="ARBA00022801"/>
    </source>
</evidence>
<feature type="domain" description="Inosine/uridine-preferring nucleoside hydrolase" evidence="3">
    <location>
        <begin position="5"/>
        <end position="286"/>
    </location>
</feature>
<evidence type="ECO:0000259" key="3">
    <source>
        <dbReference type="Pfam" id="PF01156"/>
    </source>
</evidence>
<dbReference type="RefSeq" id="WP_212657632.1">
    <property type="nucleotide sequence ID" value="NZ_JAGXTP010000001.1"/>
</dbReference>
<dbReference type="InterPro" id="IPR015910">
    <property type="entry name" value="I/U_nuclsd_hydro_CS"/>
</dbReference>
<dbReference type="PANTHER" id="PTHR12304">
    <property type="entry name" value="INOSINE-URIDINE PREFERRING NUCLEOSIDE HYDROLASE"/>
    <property type="match status" value="1"/>
</dbReference>
<evidence type="ECO:0000313" key="5">
    <source>
        <dbReference type="Proteomes" id="UP000678281"/>
    </source>
</evidence>
<dbReference type="Proteomes" id="UP000678281">
    <property type="component" value="Unassembled WGS sequence"/>
</dbReference>
<keyword evidence="5" id="KW-1185">Reference proteome</keyword>
<keyword evidence="2" id="KW-0326">Glycosidase</keyword>
<evidence type="ECO:0000256" key="2">
    <source>
        <dbReference type="ARBA" id="ARBA00023295"/>
    </source>
</evidence>
<proteinExistence type="predicted"/>
<organism evidence="4 5">
    <name type="scientific">Devosia litorisediminis</name>
    <dbReference type="NCBI Taxonomy" id="2829817"/>
    <lineage>
        <taxon>Bacteria</taxon>
        <taxon>Pseudomonadati</taxon>
        <taxon>Pseudomonadota</taxon>
        <taxon>Alphaproteobacteria</taxon>
        <taxon>Hyphomicrobiales</taxon>
        <taxon>Devosiaceae</taxon>
        <taxon>Devosia</taxon>
    </lineage>
</organism>
<dbReference type="InterPro" id="IPR023186">
    <property type="entry name" value="IUNH"/>
</dbReference>
<dbReference type="AlphaFoldDB" id="A0A942EA00"/>
<dbReference type="GO" id="GO:0006152">
    <property type="term" value="P:purine nucleoside catabolic process"/>
    <property type="evidence" value="ECO:0007669"/>
    <property type="project" value="TreeGrafter"/>
</dbReference>
<dbReference type="Pfam" id="PF01156">
    <property type="entry name" value="IU_nuc_hydro"/>
    <property type="match status" value="1"/>
</dbReference>
<dbReference type="PANTHER" id="PTHR12304:SF4">
    <property type="entry name" value="URIDINE NUCLEOSIDASE"/>
    <property type="match status" value="1"/>
</dbReference>
<dbReference type="InterPro" id="IPR036452">
    <property type="entry name" value="Ribo_hydro-like"/>
</dbReference>
<dbReference type="GO" id="GO:0008477">
    <property type="term" value="F:purine nucleosidase activity"/>
    <property type="evidence" value="ECO:0007669"/>
    <property type="project" value="TreeGrafter"/>
</dbReference>
<comment type="caution">
    <text evidence="4">The sequence shown here is derived from an EMBL/GenBank/DDBJ whole genome shotgun (WGS) entry which is preliminary data.</text>
</comment>
<reference evidence="4" key="1">
    <citation type="submission" date="2021-04" db="EMBL/GenBank/DDBJ databases">
        <title>Devosia litorisediminis sp. nov., isolated from a sand dune.</title>
        <authorList>
            <person name="Park S."/>
            <person name="Yoon J.-H."/>
        </authorList>
    </citation>
    <scope>NUCLEOTIDE SEQUENCE</scope>
    <source>
        <strain evidence="4">BSSL-BM10</strain>
    </source>
</reference>
<dbReference type="InterPro" id="IPR001910">
    <property type="entry name" value="Inosine/uridine_hydrolase_dom"/>
</dbReference>
<keyword evidence="1 4" id="KW-0378">Hydrolase</keyword>
<dbReference type="GO" id="GO:0045437">
    <property type="term" value="F:uridine nucleosidase activity"/>
    <property type="evidence" value="ECO:0007669"/>
    <property type="project" value="UniProtKB-ARBA"/>
</dbReference>
<name>A0A942EA00_9HYPH</name>
<dbReference type="PROSITE" id="PS01247">
    <property type="entry name" value="IUNH"/>
    <property type="match status" value="1"/>
</dbReference>
<dbReference type="EMBL" id="JAGXTP010000001">
    <property type="protein sequence ID" value="MBS3848055.1"/>
    <property type="molecule type" value="Genomic_DNA"/>
</dbReference>
<gene>
    <name evidence="4" type="ORF">KD146_05020</name>
</gene>
<dbReference type="SUPFAM" id="SSF53590">
    <property type="entry name" value="Nucleoside hydrolase"/>
    <property type="match status" value="1"/>
</dbReference>
<dbReference type="Gene3D" id="3.90.245.10">
    <property type="entry name" value="Ribonucleoside hydrolase-like"/>
    <property type="match status" value="1"/>
</dbReference>